<keyword evidence="1" id="KW-1133">Transmembrane helix</keyword>
<evidence type="ECO:0000313" key="2">
    <source>
        <dbReference type="EMBL" id="CAG9619582.1"/>
    </source>
</evidence>
<keyword evidence="1" id="KW-0812">Transmembrane</keyword>
<proteinExistence type="predicted"/>
<dbReference type="InterPro" id="IPR012156">
    <property type="entry name" value="Cold_shock_CspA"/>
</dbReference>
<evidence type="ECO:0000256" key="1">
    <source>
        <dbReference type="SAM" id="Phobius"/>
    </source>
</evidence>
<comment type="caution">
    <text evidence="2">The sequence shown here is derived from an EMBL/GenBank/DDBJ whole genome shotgun (WGS) entry which is preliminary data.</text>
</comment>
<reference evidence="2 3" key="1">
    <citation type="submission" date="2021-10" db="EMBL/GenBank/DDBJ databases">
        <authorList>
            <person name="Criscuolo A."/>
        </authorList>
    </citation>
    <scope>NUCLEOTIDE SEQUENCE [LARGE SCALE GENOMIC DNA]</scope>
    <source>
        <strain evidence="3">CIP 111883</strain>
    </source>
</reference>
<name>A0ABN8A8A9_9BACI</name>
<accession>A0ABN8A8A9</accession>
<feature type="transmembrane region" description="Helical" evidence="1">
    <location>
        <begin position="6"/>
        <end position="22"/>
    </location>
</feature>
<keyword evidence="1" id="KW-0472">Membrane</keyword>
<dbReference type="RefSeq" id="WP_230499506.1">
    <property type="nucleotide sequence ID" value="NZ_CAKJTJ010000001.1"/>
</dbReference>
<protein>
    <recommendedName>
        <fullName evidence="4">DUF1294 domain-containing protein</fullName>
    </recommendedName>
</protein>
<dbReference type="Proteomes" id="UP000789833">
    <property type="component" value="Unassembled WGS sequence"/>
</dbReference>
<dbReference type="EMBL" id="CAKJTJ010000001">
    <property type="protein sequence ID" value="CAG9619582.1"/>
    <property type="molecule type" value="Genomic_DNA"/>
</dbReference>
<organism evidence="2 3">
    <name type="scientific">Sutcliffiella rhizosphaerae</name>
    <dbReference type="NCBI Taxonomy" id="2880967"/>
    <lineage>
        <taxon>Bacteria</taxon>
        <taxon>Bacillati</taxon>
        <taxon>Bacillota</taxon>
        <taxon>Bacilli</taxon>
        <taxon>Bacillales</taxon>
        <taxon>Bacillaceae</taxon>
        <taxon>Sutcliffiella</taxon>
    </lineage>
</organism>
<feature type="transmembrane region" description="Helical" evidence="1">
    <location>
        <begin position="64"/>
        <end position="86"/>
    </location>
</feature>
<evidence type="ECO:0008006" key="4">
    <source>
        <dbReference type="Google" id="ProtNLM"/>
    </source>
</evidence>
<dbReference type="PIRSF" id="PIRSF002599">
    <property type="entry name" value="Cold_shock_A"/>
    <property type="match status" value="1"/>
</dbReference>
<keyword evidence="3" id="KW-1185">Reference proteome</keyword>
<dbReference type="Pfam" id="PF06961">
    <property type="entry name" value="DUF1294"/>
    <property type="match status" value="1"/>
</dbReference>
<gene>
    <name evidence="2" type="ORF">BACCIP111883_00350</name>
</gene>
<evidence type="ECO:0000313" key="3">
    <source>
        <dbReference type="Proteomes" id="UP000789833"/>
    </source>
</evidence>
<dbReference type="InterPro" id="IPR010718">
    <property type="entry name" value="DUF1294"/>
</dbReference>
<sequence length="88" mass="10286">MEVLIGYYLLINIIGFVVMKVDKRRAIQQKWRVPELHLWGIALLGGPLGEWIGMNTFRHKTKHLSFRLGLPMLTIIHAMAWGYYFFIG</sequence>